<proteinExistence type="predicted"/>
<dbReference type="Proteomes" id="UP000003835">
    <property type="component" value="Unassembled WGS sequence"/>
</dbReference>
<sequence length="65" mass="7673">MNDENFCKNNINMMLKRSQTKVIFPVITLALVKEYLSNQKTIFSNSEIKAAYQINLKIWKTGKRY</sequence>
<accession>B4VWW5</accession>
<organism evidence="1 2">
    <name type="scientific">Coleofasciculus chthonoplastes PCC 7420</name>
    <dbReference type="NCBI Taxonomy" id="118168"/>
    <lineage>
        <taxon>Bacteria</taxon>
        <taxon>Bacillati</taxon>
        <taxon>Cyanobacteriota</taxon>
        <taxon>Cyanophyceae</taxon>
        <taxon>Coleofasciculales</taxon>
        <taxon>Coleofasciculaceae</taxon>
        <taxon>Coleofasciculus</taxon>
    </lineage>
</organism>
<dbReference type="HOGENOM" id="CLU_2842223_0_0_3"/>
<evidence type="ECO:0000313" key="1">
    <source>
        <dbReference type="EMBL" id="EDX73563.1"/>
    </source>
</evidence>
<name>B4VWW5_9CYAN</name>
<keyword evidence="2" id="KW-1185">Reference proteome</keyword>
<reference evidence="1 2" key="1">
    <citation type="submission" date="2008-07" db="EMBL/GenBank/DDBJ databases">
        <authorList>
            <person name="Tandeau de Marsac N."/>
            <person name="Ferriera S."/>
            <person name="Johnson J."/>
            <person name="Kravitz S."/>
            <person name="Beeson K."/>
            <person name="Sutton G."/>
            <person name="Rogers Y.-H."/>
            <person name="Friedman R."/>
            <person name="Frazier M."/>
            <person name="Venter J.C."/>
        </authorList>
    </citation>
    <scope>NUCLEOTIDE SEQUENCE [LARGE SCALE GENOMIC DNA]</scope>
    <source>
        <strain evidence="1 2">PCC 7420</strain>
    </source>
</reference>
<evidence type="ECO:0000313" key="2">
    <source>
        <dbReference type="Proteomes" id="UP000003835"/>
    </source>
</evidence>
<gene>
    <name evidence="1" type="ORF">MC7420_3737</name>
</gene>
<protein>
    <submittedName>
        <fullName evidence="1">Uncharacterized protein</fullName>
    </submittedName>
</protein>
<dbReference type="EMBL" id="DS989857">
    <property type="protein sequence ID" value="EDX73563.1"/>
    <property type="molecule type" value="Genomic_DNA"/>
</dbReference>
<dbReference type="AlphaFoldDB" id="B4VWW5"/>